<feature type="compositionally biased region" description="Pro residues" evidence="1">
    <location>
        <begin position="1"/>
        <end position="19"/>
    </location>
</feature>
<feature type="compositionally biased region" description="Basic residues" evidence="1">
    <location>
        <begin position="47"/>
        <end position="56"/>
    </location>
</feature>
<feature type="transmembrane region" description="Helical" evidence="2">
    <location>
        <begin position="200"/>
        <end position="229"/>
    </location>
</feature>
<comment type="caution">
    <text evidence="3">The sequence shown here is derived from an EMBL/GenBank/DDBJ whole genome shotgun (WGS) entry which is preliminary data.</text>
</comment>
<gene>
    <name evidence="3" type="ORF">C8F04DRAFT_1280332</name>
</gene>
<dbReference type="PANTHER" id="PTHR31303:SF1">
    <property type="entry name" value="CTP-DEPENDENT DIACYLGLYCEROL KINASE 1"/>
    <property type="match status" value="1"/>
</dbReference>
<feature type="transmembrane region" description="Helical" evidence="2">
    <location>
        <begin position="249"/>
        <end position="269"/>
    </location>
</feature>
<name>A0AAD6RX63_9AGAR</name>
<dbReference type="Proteomes" id="UP001218188">
    <property type="component" value="Unassembled WGS sequence"/>
</dbReference>
<feature type="region of interest" description="Disordered" evidence="1">
    <location>
        <begin position="1"/>
        <end position="95"/>
    </location>
</feature>
<feature type="transmembrane region" description="Helical" evidence="2">
    <location>
        <begin position="320"/>
        <end position="340"/>
    </location>
</feature>
<dbReference type="GO" id="GO:0005789">
    <property type="term" value="C:endoplasmic reticulum membrane"/>
    <property type="evidence" value="ECO:0007669"/>
    <property type="project" value="TreeGrafter"/>
</dbReference>
<evidence type="ECO:0000313" key="3">
    <source>
        <dbReference type="EMBL" id="KAJ7016978.1"/>
    </source>
</evidence>
<dbReference type="InterPro" id="IPR037997">
    <property type="entry name" value="Dgk1-like"/>
</dbReference>
<keyword evidence="4" id="KW-1185">Reference proteome</keyword>
<feature type="transmembrane region" description="Helical" evidence="2">
    <location>
        <begin position="457"/>
        <end position="477"/>
    </location>
</feature>
<dbReference type="PANTHER" id="PTHR31303">
    <property type="entry name" value="CTP-DEPENDENT DIACYLGLYCEROL KINASE 1"/>
    <property type="match status" value="1"/>
</dbReference>
<dbReference type="AlphaFoldDB" id="A0AAD6RX63"/>
<keyword evidence="2" id="KW-1133">Transmembrane helix</keyword>
<feature type="compositionally biased region" description="Acidic residues" evidence="1">
    <location>
        <begin position="83"/>
        <end position="94"/>
    </location>
</feature>
<sequence length="481" mass="50415">MPGSPSPSAPLQPHSPPQIPSQAHSQSQSPPPMPRAQRRASTSPARAQKRISRKVIRTLEGLGHGVDSDEEGDARGSGNSNDNEAEAEDEDEGEVAASLRADAIRAGKQRELGGGPTEKKKIDWEIPRKVFHSSIGFITLGLYLTPSISPRAVALVLWGALAVIAPTDVVRLRVPAVERVYEKALGFLMRESERTGTNGTLWYILGVNFALTFYPIDVATVAILILSWADTAASTLGRMYGPRTAPLPSSVSLAWLPAWVWVPGFLLAAPSPPSAKAITANGHANGSVQQNGHLNGHVKENPRGAPRRLKTPFAPRKSTAGFSAACVAGAAVALAFWWGVGGMNIGRGVAEMRTVKEGVDGTLAQGKQYHSQYSIAGQYLRSEEGAWARRWVPEGLIGGVAPQGLANAAATGSGGHATTPARFGVRGVAGLVALVLTAGVVSGVAEALDLGGLDDNLTLPIISGGALMLFFRVWGWAVGAA</sequence>
<accession>A0AAD6RX63</accession>
<dbReference type="GO" id="GO:0004143">
    <property type="term" value="F:ATP-dependent diacylglycerol kinase activity"/>
    <property type="evidence" value="ECO:0007669"/>
    <property type="project" value="InterPro"/>
</dbReference>
<keyword evidence="2" id="KW-0472">Membrane</keyword>
<evidence type="ECO:0008006" key="5">
    <source>
        <dbReference type="Google" id="ProtNLM"/>
    </source>
</evidence>
<keyword evidence="2" id="KW-0812">Transmembrane</keyword>
<evidence type="ECO:0000256" key="2">
    <source>
        <dbReference type="SAM" id="Phobius"/>
    </source>
</evidence>
<feature type="region of interest" description="Disordered" evidence="1">
    <location>
        <begin position="286"/>
        <end position="309"/>
    </location>
</feature>
<evidence type="ECO:0000313" key="4">
    <source>
        <dbReference type="Proteomes" id="UP001218188"/>
    </source>
</evidence>
<dbReference type="GO" id="GO:0006654">
    <property type="term" value="P:phosphatidic acid biosynthetic process"/>
    <property type="evidence" value="ECO:0007669"/>
    <property type="project" value="TreeGrafter"/>
</dbReference>
<evidence type="ECO:0000256" key="1">
    <source>
        <dbReference type="SAM" id="MobiDB-lite"/>
    </source>
</evidence>
<organism evidence="3 4">
    <name type="scientific">Mycena alexandri</name>
    <dbReference type="NCBI Taxonomy" id="1745969"/>
    <lineage>
        <taxon>Eukaryota</taxon>
        <taxon>Fungi</taxon>
        <taxon>Dikarya</taxon>
        <taxon>Basidiomycota</taxon>
        <taxon>Agaricomycotina</taxon>
        <taxon>Agaricomycetes</taxon>
        <taxon>Agaricomycetidae</taxon>
        <taxon>Agaricales</taxon>
        <taxon>Marasmiineae</taxon>
        <taxon>Mycenaceae</taxon>
        <taxon>Mycena</taxon>
    </lineage>
</organism>
<feature type="transmembrane region" description="Helical" evidence="2">
    <location>
        <begin position="423"/>
        <end position="445"/>
    </location>
</feature>
<protein>
    <recommendedName>
        <fullName evidence="5">Phosphatidate cytidylyltransferase</fullName>
    </recommendedName>
</protein>
<reference evidence="3" key="1">
    <citation type="submission" date="2023-03" db="EMBL/GenBank/DDBJ databases">
        <title>Massive genome expansion in bonnet fungi (Mycena s.s.) driven by repeated elements and novel gene families across ecological guilds.</title>
        <authorList>
            <consortium name="Lawrence Berkeley National Laboratory"/>
            <person name="Harder C.B."/>
            <person name="Miyauchi S."/>
            <person name="Viragh M."/>
            <person name="Kuo A."/>
            <person name="Thoen E."/>
            <person name="Andreopoulos B."/>
            <person name="Lu D."/>
            <person name="Skrede I."/>
            <person name="Drula E."/>
            <person name="Henrissat B."/>
            <person name="Morin E."/>
            <person name="Kohler A."/>
            <person name="Barry K."/>
            <person name="LaButti K."/>
            <person name="Morin E."/>
            <person name="Salamov A."/>
            <person name="Lipzen A."/>
            <person name="Mereny Z."/>
            <person name="Hegedus B."/>
            <person name="Baldrian P."/>
            <person name="Stursova M."/>
            <person name="Weitz H."/>
            <person name="Taylor A."/>
            <person name="Grigoriev I.V."/>
            <person name="Nagy L.G."/>
            <person name="Martin F."/>
            <person name="Kauserud H."/>
        </authorList>
    </citation>
    <scope>NUCLEOTIDE SEQUENCE</scope>
    <source>
        <strain evidence="3">CBHHK200</strain>
    </source>
</reference>
<dbReference type="EMBL" id="JARJCM010000448">
    <property type="protein sequence ID" value="KAJ7016978.1"/>
    <property type="molecule type" value="Genomic_DNA"/>
</dbReference>
<proteinExistence type="predicted"/>